<evidence type="ECO:0000256" key="8">
    <source>
        <dbReference type="SAM" id="MobiDB-lite"/>
    </source>
</evidence>
<feature type="binding site" evidence="7">
    <location>
        <position position="180"/>
    </location>
    <ligand>
        <name>Cu cation</name>
        <dbReference type="ChEBI" id="CHEBI:23378"/>
    </ligand>
</feature>
<accession>A0A7D5P536</accession>
<dbReference type="RefSeq" id="WP_179920878.1">
    <property type="nucleotide sequence ID" value="NZ_CP058909.1"/>
</dbReference>
<dbReference type="InterPro" id="IPR002387">
    <property type="entry name" value="Plastocyanin"/>
</dbReference>
<dbReference type="Pfam" id="PF00127">
    <property type="entry name" value="Copper-bind"/>
    <property type="match status" value="1"/>
</dbReference>
<dbReference type="GO" id="GO:0016020">
    <property type="term" value="C:membrane"/>
    <property type="evidence" value="ECO:0007669"/>
    <property type="project" value="UniProtKB-SubCell"/>
</dbReference>
<dbReference type="EMBL" id="CP058909">
    <property type="protein sequence ID" value="QLH81066.1"/>
    <property type="molecule type" value="Genomic_DNA"/>
</dbReference>
<evidence type="ECO:0000256" key="3">
    <source>
        <dbReference type="ARBA" id="ARBA00022723"/>
    </source>
</evidence>
<proteinExistence type="predicted"/>
<dbReference type="Proteomes" id="UP000509346">
    <property type="component" value="Chromosome"/>
</dbReference>
<evidence type="ECO:0000256" key="1">
    <source>
        <dbReference type="ARBA" id="ARBA00004370"/>
    </source>
</evidence>
<feature type="domain" description="Blue (type 1) copper" evidence="9">
    <location>
        <begin position="104"/>
        <end position="194"/>
    </location>
</feature>
<dbReference type="InterPro" id="IPR008972">
    <property type="entry name" value="Cupredoxin"/>
</dbReference>
<comment type="subcellular location">
    <subcellularLocation>
        <location evidence="1">Membrane</location>
    </subcellularLocation>
</comment>
<dbReference type="SUPFAM" id="SSF49503">
    <property type="entry name" value="Cupredoxins"/>
    <property type="match status" value="1"/>
</dbReference>
<organism evidence="10 11">
    <name type="scientific">Halosimplex pelagicum</name>
    <dbReference type="NCBI Taxonomy" id="869886"/>
    <lineage>
        <taxon>Archaea</taxon>
        <taxon>Methanobacteriati</taxon>
        <taxon>Methanobacteriota</taxon>
        <taxon>Stenosarchaea group</taxon>
        <taxon>Halobacteria</taxon>
        <taxon>Halobacteriales</taxon>
        <taxon>Haloarculaceae</taxon>
        <taxon>Halosimplex</taxon>
    </lineage>
</organism>
<evidence type="ECO:0000256" key="7">
    <source>
        <dbReference type="PIRSR" id="PIRSR602387-1"/>
    </source>
</evidence>
<keyword evidence="5 7" id="KW-0186">Copper</keyword>
<reference evidence="10 11" key="1">
    <citation type="submission" date="2020-07" db="EMBL/GenBank/DDBJ databases">
        <title>Halosimplex litoreum sp. nov. and Halosimplex rubrum sp. nov., isolated from different salt environments.</title>
        <authorList>
            <person name="Cui H."/>
        </authorList>
    </citation>
    <scope>NUCLEOTIDE SEQUENCE [LARGE SCALE GENOMIC DNA]</scope>
    <source>
        <strain evidence="10 11">R2</strain>
    </source>
</reference>
<dbReference type="GO" id="GO:0005507">
    <property type="term" value="F:copper ion binding"/>
    <property type="evidence" value="ECO:0007669"/>
    <property type="project" value="InterPro"/>
</dbReference>
<keyword evidence="2" id="KW-0813">Transport</keyword>
<evidence type="ECO:0000256" key="6">
    <source>
        <dbReference type="ARBA" id="ARBA00023136"/>
    </source>
</evidence>
<feature type="region of interest" description="Disordered" evidence="8">
    <location>
        <begin position="18"/>
        <end position="101"/>
    </location>
</feature>
<feature type="binding site" evidence="7">
    <location>
        <position position="183"/>
    </location>
    <ligand>
        <name>Cu cation</name>
        <dbReference type="ChEBI" id="CHEBI:23378"/>
    </ligand>
</feature>
<dbReference type="PANTHER" id="PTHR34192">
    <property type="entry name" value="PLASTOCYANIN MAJOR ISOFORM, CHLOROPLASTIC-RELATED"/>
    <property type="match status" value="1"/>
</dbReference>
<keyword evidence="3 7" id="KW-0479">Metal-binding</keyword>
<dbReference type="OrthoDB" id="11088at2157"/>
<evidence type="ECO:0000256" key="4">
    <source>
        <dbReference type="ARBA" id="ARBA00022982"/>
    </source>
</evidence>
<dbReference type="GeneID" id="56081957"/>
<evidence type="ECO:0000259" key="9">
    <source>
        <dbReference type="Pfam" id="PF00127"/>
    </source>
</evidence>
<keyword evidence="11" id="KW-1185">Reference proteome</keyword>
<protein>
    <submittedName>
        <fullName evidence="10">Halocyanin</fullName>
    </submittedName>
</protein>
<dbReference type="AlphaFoldDB" id="A0A7D5P536"/>
<dbReference type="PANTHER" id="PTHR34192:SF10">
    <property type="entry name" value="PLASTOCYANIN MAJOR ISOFORM, CHLOROPLASTIC-RELATED"/>
    <property type="match status" value="1"/>
</dbReference>
<dbReference type="PRINTS" id="PR00157">
    <property type="entry name" value="PLASTOCYANIN"/>
</dbReference>
<dbReference type="GO" id="GO:0009055">
    <property type="term" value="F:electron transfer activity"/>
    <property type="evidence" value="ECO:0007669"/>
    <property type="project" value="InterPro"/>
</dbReference>
<dbReference type="PROSITE" id="PS51257">
    <property type="entry name" value="PROKAR_LIPOPROTEIN"/>
    <property type="match status" value="1"/>
</dbReference>
<dbReference type="KEGG" id="hpel:HZS54_05170"/>
<keyword evidence="4" id="KW-0249">Electron transport</keyword>
<dbReference type="InterPro" id="IPR028871">
    <property type="entry name" value="BlueCu_1_BS"/>
</dbReference>
<evidence type="ECO:0000256" key="5">
    <source>
        <dbReference type="ARBA" id="ARBA00023008"/>
    </source>
</evidence>
<dbReference type="Gene3D" id="2.60.40.420">
    <property type="entry name" value="Cupredoxins - blue copper proteins"/>
    <property type="match status" value="1"/>
</dbReference>
<comment type="cofactor">
    <cofactor evidence="7">
        <name>Cu(2+)</name>
        <dbReference type="ChEBI" id="CHEBI:29036"/>
    </cofactor>
    <text evidence="7">The crystal structure with reduced Cu(1+) has also been determined.</text>
</comment>
<evidence type="ECO:0000313" key="11">
    <source>
        <dbReference type="Proteomes" id="UP000509346"/>
    </source>
</evidence>
<feature type="compositionally biased region" description="Low complexity" evidence="8">
    <location>
        <begin position="38"/>
        <end position="98"/>
    </location>
</feature>
<name>A0A7D5P536_9EURY</name>
<dbReference type="PROSITE" id="PS00196">
    <property type="entry name" value="COPPER_BLUE"/>
    <property type="match status" value="1"/>
</dbReference>
<feature type="binding site" evidence="7">
    <location>
        <position position="136"/>
    </location>
    <ligand>
        <name>Cu cation</name>
        <dbReference type="ChEBI" id="CHEBI:23378"/>
    </ligand>
</feature>
<evidence type="ECO:0000256" key="2">
    <source>
        <dbReference type="ARBA" id="ARBA00022448"/>
    </source>
</evidence>
<dbReference type="InterPro" id="IPR000923">
    <property type="entry name" value="BlueCu_1"/>
</dbReference>
<evidence type="ECO:0000313" key="10">
    <source>
        <dbReference type="EMBL" id="QLH81066.1"/>
    </source>
</evidence>
<keyword evidence="6" id="KW-0472">Membrane</keyword>
<feature type="binding site" evidence="7">
    <location>
        <position position="188"/>
    </location>
    <ligand>
        <name>Cu cation</name>
        <dbReference type="ChEBI" id="CHEBI:23378"/>
    </ligand>
</feature>
<gene>
    <name evidence="10" type="ORF">HZS54_05170</name>
</gene>
<sequence>MDLRRLLRLSGTALAAAVAGCGGDGDETDAEDPRTDGDATPSPTPTDEPATDTPTASPTATPTEEPTPTATPDSAATPTGTPTASPTPTATPMPTATPRQAAQVVAVADGELAFAPDSFEISTGETVVWVWYSNGHNVRPETTPSGSDFSGTAGGDGDLYDEGHELSVTFETAGEYEYYCAPHQGVGMTGSFTVTE</sequence>